<dbReference type="STRING" id="84029.CROST_45200"/>
<gene>
    <name evidence="1" type="ORF">CROST_037530</name>
</gene>
<dbReference type="RefSeq" id="WP_077834478.1">
    <property type="nucleotide sequence ID" value="NZ_CP096983.1"/>
</dbReference>
<dbReference type="Proteomes" id="UP000190951">
    <property type="component" value="Chromosome"/>
</dbReference>
<evidence type="ECO:0000313" key="1">
    <source>
        <dbReference type="EMBL" id="URZ13003.1"/>
    </source>
</evidence>
<protein>
    <submittedName>
        <fullName evidence="1">Uncharacterized protein</fullName>
    </submittedName>
</protein>
<name>A0A1S8KXG2_9CLOT</name>
<proteinExistence type="predicted"/>
<evidence type="ECO:0000313" key="2">
    <source>
        <dbReference type="Proteomes" id="UP000190951"/>
    </source>
</evidence>
<organism evidence="1 2">
    <name type="scientific">Clostridium felsineum</name>
    <dbReference type="NCBI Taxonomy" id="36839"/>
    <lineage>
        <taxon>Bacteria</taxon>
        <taxon>Bacillati</taxon>
        <taxon>Bacillota</taxon>
        <taxon>Clostridia</taxon>
        <taxon>Eubacteriales</taxon>
        <taxon>Clostridiaceae</taxon>
        <taxon>Clostridium</taxon>
    </lineage>
</organism>
<sequence>MFKADYEKIIETICEYKGISSKELCEILRDKDCKYMFFLLMKKYGVEVNSMNNDLNNFSKKQMIYNYKKALEKFLVNKNFREMYLRIDDEVKNII</sequence>
<accession>A0A1S8KXG2</accession>
<dbReference type="AlphaFoldDB" id="A0A1S8KXG2"/>
<reference evidence="1 2" key="1">
    <citation type="submission" date="2022-04" db="EMBL/GenBank/DDBJ databases">
        <title>Genome sequence of C. roseum typestrain.</title>
        <authorList>
            <person name="Poehlein A."/>
            <person name="Schoch T."/>
            <person name="Duerre P."/>
            <person name="Daniel R."/>
        </authorList>
    </citation>
    <scope>NUCLEOTIDE SEQUENCE [LARGE SCALE GENOMIC DNA]</scope>
    <source>
        <strain evidence="1 2">DSM 7320</strain>
    </source>
</reference>
<dbReference type="EMBL" id="CP096983">
    <property type="protein sequence ID" value="URZ13003.1"/>
    <property type="molecule type" value="Genomic_DNA"/>
</dbReference>
<dbReference type="KEGG" id="crw:CROST_037530"/>
<keyword evidence="2" id="KW-1185">Reference proteome</keyword>